<evidence type="ECO:0000313" key="2">
    <source>
        <dbReference type="Proteomes" id="UP001150581"/>
    </source>
</evidence>
<name>A0ACC1IBN4_9FUNG</name>
<dbReference type="EMBL" id="JANBPG010001459">
    <property type="protein sequence ID" value="KAJ1889858.1"/>
    <property type="molecule type" value="Genomic_DNA"/>
</dbReference>
<protein>
    <submittedName>
        <fullName evidence="1">Uncharacterized protein</fullName>
    </submittedName>
</protein>
<accession>A0ACC1IBN4</accession>
<organism evidence="1 2">
    <name type="scientific">Kickxella alabastrina</name>
    <dbReference type="NCBI Taxonomy" id="61397"/>
    <lineage>
        <taxon>Eukaryota</taxon>
        <taxon>Fungi</taxon>
        <taxon>Fungi incertae sedis</taxon>
        <taxon>Zoopagomycota</taxon>
        <taxon>Kickxellomycotina</taxon>
        <taxon>Kickxellomycetes</taxon>
        <taxon>Kickxellales</taxon>
        <taxon>Kickxellaceae</taxon>
        <taxon>Kickxella</taxon>
    </lineage>
</organism>
<proteinExistence type="predicted"/>
<keyword evidence="2" id="KW-1185">Reference proteome</keyword>
<gene>
    <name evidence="1" type="ORF">LPJ66_007806</name>
</gene>
<comment type="caution">
    <text evidence="1">The sequence shown here is derived from an EMBL/GenBank/DDBJ whole genome shotgun (WGS) entry which is preliminary data.</text>
</comment>
<evidence type="ECO:0000313" key="1">
    <source>
        <dbReference type="EMBL" id="KAJ1889858.1"/>
    </source>
</evidence>
<reference evidence="1" key="1">
    <citation type="submission" date="2022-07" db="EMBL/GenBank/DDBJ databases">
        <title>Phylogenomic reconstructions and comparative analyses of Kickxellomycotina fungi.</title>
        <authorList>
            <person name="Reynolds N.K."/>
            <person name="Stajich J.E."/>
            <person name="Barry K."/>
            <person name="Grigoriev I.V."/>
            <person name="Crous P."/>
            <person name="Smith M.E."/>
        </authorList>
    </citation>
    <scope>NUCLEOTIDE SEQUENCE</scope>
    <source>
        <strain evidence="1">Benny 63K</strain>
    </source>
</reference>
<dbReference type="Proteomes" id="UP001150581">
    <property type="component" value="Unassembled WGS sequence"/>
</dbReference>
<sequence>MSTAESECTKALATIAINTLELAHNVHARLLVKHVVQAKLLAGNTTHTPSICLELESETVELLQNCRATLSISDHGTGHVHSLEFSRVRIAGTVVLRRSTDIEGTFLDMVYIDDGTGVVPFTLKLLPNDVHVSEDLLATERVMRQRLLLMNKSAQTQLIGQTVEVLGCLRFVSNSTHLNQPFVWIECNQLNVKSDPMSETLAAMETLDVYRHYFPRHPAFTDAVSCLH</sequence>